<protein>
    <submittedName>
        <fullName evidence="1">Uncharacterized protein</fullName>
    </submittedName>
</protein>
<organism evidence="1 2">
    <name type="scientific">Brachionus calyciflorus</name>
    <dbReference type="NCBI Taxonomy" id="104777"/>
    <lineage>
        <taxon>Eukaryota</taxon>
        <taxon>Metazoa</taxon>
        <taxon>Spiralia</taxon>
        <taxon>Gnathifera</taxon>
        <taxon>Rotifera</taxon>
        <taxon>Eurotatoria</taxon>
        <taxon>Monogononta</taxon>
        <taxon>Pseudotrocha</taxon>
        <taxon>Ploima</taxon>
        <taxon>Brachionidae</taxon>
        <taxon>Brachionus</taxon>
    </lineage>
</organism>
<evidence type="ECO:0000313" key="1">
    <source>
        <dbReference type="EMBL" id="CAF1054516.1"/>
    </source>
</evidence>
<evidence type="ECO:0000313" key="2">
    <source>
        <dbReference type="Proteomes" id="UP000663879"/>
    </source>
</evidence>
<dbReference type="EMBL" id="CAJNOC010005518">
    <property type="protein sequence ID" value="CAF1054516.1"/>
    <property type="molecule type" value="Genomic_DNA"/>
</dbReference>
<keyword evidence="2" id="KW-1185">Reference proteome</keyword>
<proteinExistence type="predicted"/>
<gene>
    <name evidence="1" type="ORF">OXX778_LOCUS18987</name>
</gene>
<dbReference type="AlphaFoldDB" id="A0A814KRD1"/>
<accession>A0A814KRD1</accession>
<name>A0A814KRD1_9BILA</name>
<comment type="caution">
    <text evidence="1">The sequence shown here is derived from an EMBL/GenBank/DDBJ whole genome shotgun (WGS) entry which is preliminary data.</text>
</comment>
<sequence>MAFVLDQFISNRLKSHHVVKDSIDRLKLDSKSGKHDETFANVVSARVENIISDLPVFNSYEQFHTNEKLISIYEVLDTYKVKIKELGKETIQKIGWMERFYQVQERESVLEENVFQYYPGNQLARLF</sequence>
<reference evidence="1" key="1">
    <citation type="submission" date="2021-02" db="EMBL/GenBank/DDBJ databases">
        <authorList>
            <person name="Nowell W R."/>
        </authorList>
    </citation>
    <scope>NUCLEOTIDE SEQUENCE</scope>
    <source>
        <strain evidence="1">Ploen Becks lab</strain>
    </source>
</reference>
<dbReference type="Proteomes" id="UP000663879">
    <property type="component" value="Unassembled WGS sequence"/>
</dbReference>